<proteinExistence type="predicted"/>
<keyword evidence="1" id="KW-0378">Hydrolase</keyword>
<accession>A0A2X0MIW9</accession>
<organism evidence="3 4">
    <name type="scientific">Microbotryum silenes-dioicae</name>
    <dbReference type="NCBI Taxonomy" id="796604"/>
    <lineage>
        <taxon>Eukaryota</taxon>
        <taxon>Fungi</taxon>
        <taxon>Dikarya</taxon>
        <taxon>Basidiomycota</taxon>
        <taxon>Pucciniomycotina</taxon>
        <taxon>Microbotryomycetes</taxon>
        <taxon>Microbotryales</taxon>
        <taxon>Microbotryaceae</taxon>
        <taxon>Microbotryum</taxon>
    </lineage>
</organism>
<evidence type="ECO:0000256" key="2">
    <source>
        <dbReference type="SAM" id="MobiDB-lite"/>
    </source>
</evidence>
<dbReference type="CDD" id="cd07061">
    <property type="entry name" value="HP_HAP_like"/>
    <property type="match status" value="1"/>
</dbReference>
<dbReference type="SUPFAM" id="SSF53254">
    <property type="entry name" value="Phosphoglycerate mutase-like"/>
    <property type="match status" value="1"/>
</dbReference>
<name>A0A2X0MIW9_9BASI</name>
<dbReference type="InterPro" id="IPR000560">
    <property type="entry name" value="His_Pase_clade-2"/>
</dbReference>
<dbReference type="InterPro" id="IPR029033">
    <property type="entry name" value="His_PPase_superfam"/>
</dbReference>
<dbReference type="STRING" id="796604.A0A2X0MIW9"/>
<evidence type="ECO:0000313" key="4">
    <source>
        <dbReference type="Proteomes" id="UP000249464"/>
    </source>
</evidence>
<gene>
    <name evidence="3" type="primary">BQ5605_C028g10562</name>
    <name evidence="3" type="ORF">BQ5605_C028G10562</name>
</gene>
<protein>
    <submittedName>
        <fullName evidence="3">BQ5605_C028g10562 protein</fullName>
    </submittedName>
</protein>
<dbReference type="PANTHER" id="PTHR20963:SF24">
    <property type="entry name" value="3-PHYTASE B"/>
    <property type="match status" value="1"/>
</dbReference>
<evidence type="ECO:0000313" key="3">
    <source>
        <dbReference type="EMBL" id="SGZ13324.1"/>
    </source>
</evidence>
<dbReference type="PANTHER" id="PTHR20963">
    <property type="entry name" value="MULTIPLE INOSITOL POLYPHOSPHATE PHOSPHATASE-RELATED"/>
    <property type="match status" value="1"/>
</dbReference>
<feature type="compositionally biased region" description="Basic and acidic residues" evidence="2">
    <location>
        <begin position="10"/>
        <end position="20"/>
    </location>
</feature>
<sequence length="514" mass="57561">MTRRRLTQRGAERTSTDPRSHPNLHRLNTAGPPTRAIAAAVIICAAQAQAQAATSTSYLNGLTHFGQYSPYQPSATYGSGSPEWVGKILQVNILQSNGASEPTAKLSAAMQASVKKVAGRPKYSLKEMEFLSYAAGVLASTRYGCKKDDDCEPFIRSSASARVKESSEQWLKGFMSEAGYGVSGSVTFPETKGSNNTLFDNCPNLVDSLPSAQEEWRAVWTPPIIERLQRDEDFGLDSLVRCSSQLVFSDGTRDLLTIVCFAQDIVHFSYMCAFESLAINATFPFCGLFRRSELQYIEYDADLDKYYEHSYGARLARSQAVGYLSEVLARLESDRDYVNADRIQVNHTVDSNPKTFPLRVKFMHADFTHDDQLLAVLTLLGFFQDSALSTTLPCPMRTFVASKTVPFAGRLVIEQVYTPIWEHMSWFRHETVRILVNDKRMDLSKICTKVSNPQPHRQGLKRRVDRSLTRFLRVQDALTYGGTLCEYRRFAATLKKTIEIATKEFEGCGFVPAI</sequence>
<feature type="region of interest" description="Disordered" evidence="2">
    <location>
        <begin position="1"/>
        <end position="30"/>
    </location>
</feature>
<dbReference type="GO" id="GO:0003993">
    <property type="term" value="F:acid phosphatase activity"/>
    <property type="evidence" value="ECO:0007669"/>
    <property type="project" value="TreeGrafter"/>
</dbReference>
<dbReference type="Pfam" id="PF00328">
    <property type="entry name" value="His_Phos_2"/>
    <property type="match status" value="1"/>
</dbReference>
<evidence type="ECO:0000256" key="1">
    <source>
        <dbReference type="ARBA" id="ARBA00022801"/>
    </source>
</evidence>
<dbReference type="EMBL" id="FQNC01000080">
    <property type="protein sequence ID" value="SGZ13324.1"/>
    <property type="molecule type" value="Genomic_DNA"/>
</dbReference>
<keyword evidence="4" id="KW-1185">Reference proteome</keyword>
<dbReference type="Proteomes" id="UP000249464">
    <property type="component" value="Unassembled WGS sequence"/>
</dbReference>
<reference evidence="3 4" key="1">
    <citation type="submission" date="2016-11" db="EMBL/GenBank/DDBJ databases">
        <authorList>
            <person name="Jaros S."/>
            <person name="Januszkiewicz K."/>
            <person name="Wedrychowicz H."/>
        </authorList>
    </citation>
    <scope>NUCLEOTIDE SEQUENCE [LARGE SCALE GENOMIC DNA]</scope>
</reference>
<dbReference type="Gene3D" id="3.40.50.1240">
    <property type="entry name" value="Phosphoglycerate mutase-like"/>
    <property type="match status" value="1"/>
</dbReference>
<dbReference type="AlphaFoldDB" id="A0A2X0MIW9"/>